<gene>
    <name evidence="1" type="ORF">ICC18_17480</name>
</gene>
<proteinExistence type="predicted"/>
<evidence type="ECO:0000313" key="1">
    <source>
        <dbReference type="EMBL" id="MBD0381918.1"/>
    </source>
</evidence>
<reference evidence="1" key="1">
    <citation type="submission" date="2020-09" db="EMBL/GenBank/DDBJ databases">
        <title>Draft Genome Sequence of Paenibacillus sp. WST5.</title>
        <authorList>
            <person name="Bao Z."/>
        </authorList>
    </citation>
    <scope>NUCLEOTIDE SEQUENCE</scope>
    <source>
        <strain evidence="1">WST5</strain>
    </source>
</reference>
<protein>
    <submittedName>
        <fullName evidence="1">Uncharacterized protein</fullName>
    </submittedName>
</protein>
<sequence length="56" mass="6226">MEYARMTGWQTFLLIVSYSLGASFFQRPSGLIATGKQDAWMIPLWAGIFGIIVATL</sequence>
<name>A0A926KRE1_9BACL</name>
<dbReference type="RefSeq" id="WP_188175696.1">
    <property type="nucleotide sequence ID" value="NZ_JACVVD010000005.1"/>
</dbReference>
<keyword evidence="2" id="KW-1185">Reference proteome</keyword>
<organism evidence="1 2">
    <name type="scientific">Paenibacillus sedimenti</name>
    <dbReference type="NCBI Taxonomy" id="2770274"/>
    <lineage>
        <taxon>Bacteria</taxon>
        <taxon>Bacillati</taxon>
        <taxon>Bacillota</taxon>
        <taxon>Bacilli</taxon>
        <taxon>Bacillales</taxon>
        <taxon>Paenibacillaceae</taxon>
        <taxon>Paenibacillus</taxon>
    </lineage>
</organism>
<dbReference type="EMBL" id="JACVVD010000005">
    <property type="protein sequence ID" value="MBD0381918.1"/>
    <property type="molecule type" value="Genomic_DNA"/>
</dbReference>
<dbReference type="Proteomes" id="UP000650466">
    <property type="component" value="Unassembled WGS sequence"/>
</dbReference>
<evidence type="ECO:0000313" key="2">
    <source>
        <dbReference type="Proteomes" id="UP000650466"/>
    </source>
</evidence>
<comment type="caution">
    <text evidence="1">The sequence shown here is derived from an EMBL/GenBank/DDBJ whole genome shotgun (WGS) entry which is preliminary data.</text>
</comment>
<accession>A0A926KRE1</accession>
<dbReference type="AlphaFoldDB" id="A0A926KRE1"/>